<keyword evidence="5" id="KW-0966">Cell projection</keyword>
<sequence>MVLRPSIEKWSRQELEDRYHIIYQQYHSLKRSYDDLETKLKQSNARLKRMVGNGKDCDNDAELIKENRLLTNKLKNLKQQILNYSRPGTSTQYLSSPQQLEKLKDEYDQLLEQFQSKKQEDFKSQQQLNELPLSADITNAKRSKNIQIMEEELKITRQENKMLREANEKLVENSLTVEKLAVEGSKYRETENNQRVREMEKQLNESTLKYSQLKQNYHNLKDEKFKLEERLNHQSVQTMKEQTVPDELPDRKNELAKMTIKSSATNEKFNKTDFSLVKIYEDLTRIIETHIVEQSSEDGTSERQEHIDKWRMMYMEIYGELEKVRNMLLIQHNINEQHLQEISLLNQNLQQVKAHSEYKMKNLMAKLTEREAEITDLEMRLKMLAYDDQMPISCATTNKEKMETNELILHLSKIVISSDGLSQMGTAQPVMFLAIEFYDFELQTTPMLRGQEVRLDFSTIYDVIVSNLFLHYLETHGITIEMYHPRGSDYMLSSAGTISLKQLLSVKESFCGTLQMRSFRDDCLFATIEYDIIINTKMINALILQKKKLTFVSSAALIDTDESINRSMYNILIIDVQRCVNLDKLINDNYAPTTLVSYKLYDFDAWRSESVPNNANPEYNFVKTWILPAGIDLYNTLRSSTINDVPTTASIDISIRWKFPYHPPEQELELENLEKNAKKSIVELPQEVNDSDLRNNFISNKERITMEKIDRKTSELGKMMQKYHENESETKLLNKENKKQSSVVNDESSVINEYSKTDNHFHSNSKGSIDKMKPKVFDIVDDTEKGNNDKLGILQNHSINMLLNIPDKVSIRKFI</sequence>
<accession>A0A238BT23</accession>
<evidence type="ECO:0000313" key="8">
    <source>
        <dbReference type="EMBL" id="OZC07835.1"/>
    </source>
</evidence>
<name>A0A238BT23_9BILA</name>
<keyword evidence="9" id="KW-1185">Reference proteome</keyword>
<dbReference type="PANTHER" id="PTHR14240">
    <property type="entry name" value="RETINITIS PIGMENTOSA GTPASE REGULATOR-INTERACTING PROTEIN"/>
    <property type="match status" value="1"/>
</dbReference>
<dbReference type="GO" id="GO:1905515">
    <property type="term" value="P:non-motile cilium assembly"/>
    <property type="evidence" value="ECO:0007669"/>
    <property type="project" value="TreeGrafter"/>
</dbReference>
<evidence type="ECO:0000256" key="6">
    <source>
        <dbReference type="SAM" id="Coils"/>
    </source>
</evidence>
<reference evidence="8 9" key="1">
    <citation type="submission" date="2015-12" db="EMBL/GenBank/DDBJ databases">
        <title>Draft genome of the nematode, Onchocerca flexuosa.</title>
        <authorList>
            <person name="Mitreva M."/>
        </authorList>
    </citation>
    <scope>NUCLEOTIDE SEQUENCE [LARGE SCALE GENOMIC DNA]</scope>
    <source>
        <strain evidence="8">Red Deer</strain>
    </source>
</reference>
<comment type="subcellular location">
    <subcellularLocation>
        <location evidence="1">Cell projection</location>
        <location evidence="1">Cilium</location>
    </subcellularLocation>
</comment>
<dbReference type="InterPro" id="IPR021656">
    <property type="entry name" value="C2-C2_1"/>
</dbReference>
<dbReference type="Proteomes" id="UP000242913">
    <property type="component" value="Unassembled WGS sequence"/>
</dbReference>
<evidence type="ECO:0000256" key="5">
    <source>
        <dbReference type="ARBA" id="ARBA00023273"/>
    </source>
</evidence>
<dbReference type="GO" id="GO:0035869">
    <property type="term" value="C:ciliary transition zone"/>
    <property type="evidence" value="ECO:0007669"/>
    <property type="project" value="TreeGrafter"/>
</dbReference>
<dbReference type="GO" id="GO:0005856">
    <property type="term" value="C:cytoskeleton"/>
    <property type="evidence" value="ECO:0007669"/>
    <property type="project" value="UniProtKB-ARBA"/>
</dbReference>
<evidence type="ECO:0000259" key="7">
    <source>
        <dbReference type="Pfam" id="PF11618"/>
    </source>
</evidence>
<protein>
    <recommendedName>
        <fullName evidence="7">RPGR-interacting protein 1 first C2 domain-containing protein</fullName>
    </recommendedName>
</protein>
<gene>
    <name evidence="8" type="ORF">X798_05145</name>
</gene>
<dbReference type="Gene3D" id="2.60.40.150">
    <property type="entry name" value="C2 domain"/>
    <property type="match status" value="1"/>
</dbReference>
<comment type="similarity">
    <text evidence="2">Belongs to the RPGRIP1 family.</text>
</comment>
<evidence type="ECO:0000256" key="4">
    <source>
        <dbReference type="ARBA" id="ARBA00023069"/>
    </source>
</evidence>
<dbReference type="Pfam" id="PF11618">
    <property type="entry name" value="C2-C2_1"/>
    <property type="match status" value="1"/>
</dbReference>
<evidence type="ECO:0000313" key="9">
    <source>
        <dbReference type="Proteomes" id="UP000242913"/>
    </source>
</evidence>
<evidence type="ECO:0000256" key="3">
    <source>
        <dbReference type="ARBA" id="ARBA00023054"/>
    </source>
</evidence>
<dbReference type="InterPro" id="IPR031139">
    <property type="entry name" value="RPGRIP1_fam"/>
</dbReference>
<dbReference type="SUPFAM" id="SSF49562">
    <property type="entry name" value="C2 domain (Calcium/lipid-binding domain, CaLB)"/>
    <property type="match status" value="2"/>
</dbReference>
<dbReference type="AlphaFoldDB" id="A0A238BT23"/>
<dbReference type="InterPro" id="IPR035892">
    <property type="entry name" value="C2_domain_sf"/>
</dbReference>
<evidence type="ECO:0000256" key="2">
    <source>
        <dbReference type="ARBA" id="ARBA00006042"/>
    </source>
</evidence>
<proteinExistence type="inferred from homology"/>
<feature type="coiled-coil region" evidence="6">
    <location>
        <begin position="335"/>
        <end position="380"/>
    </location>
</feature>
<dbReference type="OrthoDB" id="2133912at2759"/>
<dbReference type="PANTHER" id="PTHR14240:SF1">
    <property type="entry name" value="PROTEIN FANTOM-RELATED"/>
    <property type="match status" value="1"/>
</dbReference>
<feature type="coiled-coil region" evidence="6">
    <location>
        <begin position="146"/>
        <end position="230"/>
    </location>
</feature>
<keyword evidence="4" id="KW-0969">Cilium</keyword>
<dbReference type="EMBL" id="KZ270020">
    <property type="protein sequence ID" value="OZC07835.1"/>
    <property type="molecule type" value="Genomic_DNA"/>
</dbReference>
<feature type="coiled-coil region" evidence="6">
    <location>
        <begin position="26"/>
        <end position="120"/>
    </location>
</feature>
<evidence type="ECO:0000256" key="1">
    <source>
        <dbReference type="ARBA" id="ARBA00004138"/>
    </source>
</evidence>
<organism evidence="8 9">
    <name type="scientific">Onchocerca flexuosa</name>
    <dbReference type="NCBI Taxonomy" id="387005"/>
    <lineage>
        <taxon>Eukaryota</taxon>
        <taxon>Metazoa</taxon>
        <taxon>Ecdysozoa</taxon>
        <taxon>Nematoda</taxon>
        <taxon>Chromadorea</taxon>
        <taxon>Rhabditida</taxon>
        <taxon>Spirurina</taxon>
        <taxon>Spiruromorpha</taxon>
        <taxon>Filarioidea</taxon>
        <taxon>Onchocercidae</taxon>
        <taxon>Onchocerca</taxon>
    </lineage>
</organism>
<keyword evidence="3 6" id="KW-0175">Coiled coil</keyword>
<feature type="domain" description="RPGR-interacting protein 1 first C2" evidence="7">
    <location>
        <begin position="405"/>
        <end position="533"/>
    </location>
</feature>